<feature type="domain" description="PBP" evidence="3">
    <location>
        <begin position="79"/>
        <end position="341"/>
    </location>
</feature>
<dbReference type="PANTHER" id="PTHR30570">
    <property type="entry name" value="PERIPLASMIC PHOSPHATE BINDING COMPONENT OF PHOSPHATE ABC TRANSPORTER"/>
    <property type="match status" value="1"/>
</dbReference>
<keyword evidence="5" id="KW-1185">Reference proteome</keyword>
<dbReference type="EMBL" id="PQWO01000005">
    <property type="protein sequence ID" value="PZD73495.1"/>
    <property type="molecule type" value="Genomic_DNA"/>
</dbReference>
<name>A0A2W1JQ03_9CYAN</name>
<evidence type="ECO:0000313" key="5">
    <source>
        <dbReference type="Proteomes" id="UP000248857"/>
    </source>
</evidence>
<dbReference type="AlphaFoldDB" id="A0A2W1JQ03"/>
<organism evidence="4 5">
    <name type="scientific">Acaryochloris thomasi RCC1774</name>
    <dbReference type="NCBI Taxonomy" id="1764569"/>
    <lineage>
        <taxon>Bacteria</taxon>
        <taxon>Bacillati</taxon>
        <taxon>Cyanobacteriota</taxon>
        <taxon>Cyanophyceae</taxon>
        <taxon>Acaryochloridales</taxon>
        <taxon>Acaryochloridaceae</taxon>
        <taxon>Acaryochloris</taxon>
        <taxon>Acaryochloris thomasi</taxon>
    </lineage>
</organism>
<dbReference type="InterPro" id="IPR024370">
    <property type="entry name" value="PBP_domain"/>
</dbReference>
<keyword evidence="2" id="KW-0472">Membrane</keyword>
<dbReference type="SUPFAM" id="SSF53850">
    <property type="entry name" value="Periplasmic binding protein-like II"/>
    <property type="match status" value="1"/>
</dbReference>
<dbReference type="Gene3D" id="3.40.190.10">
    <property type="entry name" value="Periplasmic binding protein-like II"/>
    <property type="match status" value="2"/>
</dbReference>
<gene>
    <name evidence="4" type="primary">pstS_1</name>
    <name evidence="4" type="ORF">C1752_02171</name>
</gene>
<evidence type="ECO:0000256" key="2">
    <source>
        <dbReference type="SAM" id="Phobius"/>
    </source>
</evidence>
<reference evidence="4 5" key="1">
    <citation type="journal article" date="2018" name="Sci. Rep.">
        <title>A novel species of the marine cyanobacterium Acaryochloris with a unique pigment content and lifestyle.</title>
        <authorList>
            <person name="Partensky F."/>
            <person name="Six C."/>
            <person name="Ratin M."/>
            <person name="Garczarek L."/>
            <person name="Vaulot D."/>
            <person name="Probert I."/>
            <person name="Calteau A."/>
            <person name="Gourvil P."/>
            <person name="Marie D."/>
            <person name="Grebert T."/>
            <person name="Bouchier C."/>
            <person name="Le Panse S."/>
            <person name="Gachenot M."/>
            <person name="Rodriguez F."/>
            <person name="Garrido J.L."/>
        </authorList>
    </citation>
    <scope>NUCLEOTIDE SEQUENCE [LARGE SCALE GENOMIC DNA]</scope>
    <source>
        <strain evidence="4 5">RCC1774</strain>
    </source>
</reference>
<dbReference type="Proteomes" id="UP000248857">
    <property type="component" value="Unassembled WGS sequence"/>
</dbReference>
<evidence type="ECO:0000256" key="1">
    <source>
        <dbReference type="ARBA" id="ARBA00022729"/>
    </source>
</evidence>
<accession>A0A2W1JQ03</accession>
<keyword evidence="2" id="KW-0812">Transmembrane</keyword>
<proteinExistence type="predicted"/>
<sequence length="357" mass="38986">MQSSPPRRPRLAQASLEKLSAPSSVGGSLILVFVLIWAAVLIGSGFSRFVRPAKVQLMGAKSSYPHRFTQVPSVPTGSFKYGGSTAWAPIRLVVDSSIQAERLEFQLRYVEPRDYPSSSSQGIRMLLSGQLSFAQSARPLMSAEYEAAKRQGITLKQIPVAIDGVALAVHPRLNLPGLTLNQLQLIYSGQVKNWKQVGGPDLEVLPFWRFQNATHLMDFPVGGLYSRPTKMMNFEAVPTTTEALRRLAGSPGGLYYASASVLVPQCSVKLLPLGRQPGRFVAPYVGPQGSVGECPNPRPRINLSALQTGQYPITRYLYVIVKENGQVEQQAGEAYVNFLLTRQGQALLSQAGFVSLR</sequence>
<evidence type="ECO:0000313" key="4">
    <source>
        <dbReference type="EMBL" id="PZD73495.1"/>
    </source>
</evidence>
<dbReference type="OrthoDB" id="506979at2"/>
<dbReference type="RefSeq" id="WP_110986127.1">
    <property type="nucleotide sequence ID" value="NZ_CAWNWM010000005.1"/>
</dbReference>
<protein>
    <submittedName>
        <fullName evidence="4">Phosphate-binding protein PstS</fullName>
    </submittedName>
</protein>
<dbReference type="Pfam" id="PF12849">
    <property type="entry name" value="PBP_like_2"/>
    <property type="match status" value="1"/>
</dbReference>
<keyword evidence="1" id="KW-0732">Signal</keyword>
<keyword evidence="2" id="KW-1133">Transmembrane helix</keyword>
<dbReference type="PANTHER" id="PTHR30570:SF1">
    <property type="entry name" value="PHOSPHATE-BINDING PROTEIN PSTS"/>
    <property type="match status" value="1"/>
</dbReference>
<dbReference type="InterPro" id="IPR050811">
    <property type="entry name" value="Phosphate_ABC_transporter"/>
</dbReference>
<evidence type="ECO:0000259" key="3">
    <source>
        <dbReference type="Pfam" id="PF12849"/>
    </source>
</evidence>
<feature type="transmembrane region" description="Helical" evidence="2">
    <location>
        <begin position="25"/>
        <end position="46"/>
    </location>
</feature>
<comment type="caution">
    <text evidence="4">The sequence shown here is derived from an EMBL/GenBank/DDBJ whole genome shotgun (WGS) entry which is preliminary data.</text>
</comment>